<keyword evidence="5" id="KW-1185">Reference proteome</keyword>
<dbReference type="InterPro" id="IPR003399">
    <property type="entry name" value="Mce/MlaD"/>
</dbReference>
<feature type="compositionally biased region" description="Gly residues" evidence="1">
    <location>
        <begin position="167"/>
        <end position="181"/>
    </location>
</feature>
<evidence type="ECO:0000313" key="5">
    <source>
        <dbReference type="Proteomes" id="UP000239724"/>
    </source>
</evidence>
<feature type="transmembrane region" description="Helical" evidence="2">
    <location>
        <begin position="6"/>
        <end position="28"/>
    </location>
</feature>
<organism evidence="4 5">
    <name type="scientific">Rhodopila globiformis</name>
    <name type="common">Rhodopseudomonas globiformis</name>
    <dbReference type="NCBI Taxonomy" id="1071"/>
    <lineage>
        <taxon>Bacteria</taxon>
        <taxon>Pseudomonadati</taxon>
        <taxon>Pseudomonadota</taxon>
        <taxon>Alphaproteobacteria</taxon>
        <taxon>Acetobacterales</taxon>
        <taxon>Acetobacteraceae</taxon>
        <taxon>Rhodopila</taxon>
    </lineage>
</organism>
<evidence type="ECO:0000313" key="4">
    <source>
        <dbReference type="EMBL" id="PPQ34772.1"/>
    </source>
</evidence>
<dbReference type="OrthoDB" id="7164001at2"/>
<dbReference type="GO" id="GO:0015914">
    <property type="term" value="P:phospholipid transport"/>
    <property type="evidence" value="ECO:0007669"/>
    <property type="project" value="InterPro"/>
</dbReference>
<dbReference type="InterPro" id="IPR030970">
    <property type="entry name" value="ABC_MlaD"/>
</dbReference>
<dbReference type="AlphaFoldDB" id="A0A2S6NJ75"/>
<reference evidence="4 5" key="1">
    <citation type="journal article" date="2018" name="Arch. Microbiol.">
        <title>New insights into the metabolic potential of the phototrophic purple bacterium Rhodopila globiformis DSM 161(T) from its draft genome sequence and evidence for a vanadium-dependent nitrogenase.</title>
        <authorList>
            <person name="Imhoff J.F."/>
            <person name="Rahn T."/>
            <person name="Kunzel S."/>
            <person name="Neulinger S.C."/>
        </authorList>
    </citation>
    <scope>NUCLEOTIDE SEQUENCE [LARGE SCALE GENOMIC DNA]</scope>
    <source>
        <strain evidence="4 5">DSM 161</strain>
    </source>
</reference>
<dbReference type="PANTHER" id="PTHR33371">
    <property type="entry name" value="INTERMEMBRANE PHOSPHOLIPID TRANSPORT SYSTEM BINDING PROTEIN MLAD-RELATED"/>
    <property type="match status" value="1"/>
</dbReference>
<comment type="caution">
    <text evidence="4">The sequence shown here is derived from an EMBL/GenBank/DDBJ whole genome shotgun (WGS) entry which is preliminary data.</text>
</comment>
<dbReference type="Pfam" id="PF02470">
    <property type="entry name" value="MlaD"/>
    <property type="match status" value="1"/>
</dbReference>
<accession>A0A2S6NJ75</accession>
<evidence type="ECO:0000256" key="1">
    <source>
        <dbReference type="SAM" id="MobiDB-lite"/>
    </source>
</evidence>
<feature type="domain" description="Mce/MlaD" evidence="3">
    <location>
        <begin position="37"/>
        <end position="114"/>
    </location>
</feature>
<dbReference type="Proteomes" id="UP000239724">
    <property type="component" value="Unassembled WGS sequence"/>
</dbReference>
<sequence>MARHGALEIVTGAAVLVVAAGFLAYAVAHSGRSVGSGYTLYAQFDHIDGLTLGSDVRIAGVKVGTVTSEAIDPRTFVAKVAMSVNDDIHLPKDTGAEIDSESLLGGKYINLSPGGDEATLKPGQTITVTQSSISLEQLLGKFIFSVTTLNNAKSGQDSGGKPAAEGQKGGQQGGGLPPLTK</sequence>
<dbReference type="InterPro" id="IPR052336">
    <property type="entry name" value="MlaD_Phospholipid_Transporter"/>
</dbReference>
<gene>
    <name evidence="4" type="ORF">CCS01_09670</name>
</gene>
<dbReference type="RefSeq" id="WP_104518646.1">
    <property type="nucleotide sequence ID" value="NZ_NHRY01000089.1"/>
</dbReference>
<feature type="region of interest" description="Disordered" evidence="1">
    <location>
        <begin position="153"/>
        <end position="181"/>
    </location>
</feature>
<dbReference type="EMBL" id="NHRY01000089">
    <property type="protein sequence ID" value="PPQ34772.1"/>
    <property type="molecule type" value="Genomic_DNA"/>
</dbReference>
<protein>
    <submittedName>
        <fullName evidence="4">Outer membrane lipid asymmetry maintenance protein MlaD</fullName>
    </submittedName>
</protein>
<evidence type="ECO:0000259" key="3">
    <source>
        <dbReference type="Pfam" id="PF02470"/>
    </source>
</evidence>
<dbReference type="NCBIfam" id="TIGR04430">
    <property type="entry name" value="OM_asym_MlaD"/>
    <property type="match status" value="1"/>
</dbReference>
<keyword evidence="2" id="KW-0472">Membrane</keyword>
<keyword evidence="2" id="KW-1133">Transmembrane helix</keyword>
<proteinExistence type="predicted"/>
<keyword evidence="2" id="KW-0812">Transmembrane</keyword>
<name>A0A2S6NJ75_RHOGL</name>
<dbReference type="PANTHER" id="PTHR33371:SF4">
    <property type="entry name" value="INTERMEMBRANE PHOSPHOLIPID TRANSPORT SYSTEM BINDING PROTEIN MLAD"/>
    <property type="match status" value="1"/>
</dbReference>
<evidence type="ECO:0000256" key="2">
    <source>
        <dbReference type="SAM" id="Phobius"/>
    </source>
</evidence>